<reference evidence="1 2" key="1">
    <citation type="submission" date="2019-12" db="EMBL/GenBank/DDBJ databases">
        <title>Draft genome sequencing of Halomonas alimentaria DSM 15356.</title>
        <authorList>
            <person name="Pandiyan K."/>
            <person name="Kushwaha P."/>
            <person name="Gowdham M."/>
            <person name="Chakdar H."/>
            <person name="Singh A."/>
            <person name="Kumar M."/>
            <person name="Saxena A.K."/>
        </authorList>
    </citation>
    <scope>NUCLEOTIDE SEQUENCE [LARGE SCALE GENOMIC DNA]</scope>
    <source>
        <strain evidence="1 2">DSM 15356</strain>
    </source>
</reference>
<evidence type="ECO:0000313" key="1">
    <source>
        <dbReference type="EMBL" id="NAW33208.1"/>
    </source>
</evidence>
<dbReference type="OrthoDB" id="8080957at2"/>
<gene>
    <name evidence="1" type="ORF">GRB96_02060</name>
</gene>
<proteinExistence type="predicted"/>
<organism evidence="1 2">
    <name type="scientific">Halomonas alimentaria</name>
    <dbReference type="NCBI Taxonomy" id="147248"/>
    <lineage>
        <taxon>Bacteria</taxon>
        <taxon>Pseudomonadati</taxon>
        <taxon>Pseudomonadota</taxon>
        <taxon>Gammaproteobacteria</taxon>
        <taxon>Oceanospirillales</taxon>
        <taxon>Halomonadaceae</taxon>
        <taxon>Halomonas</taxon>
    </lineage>
</organism>
<evidence type="ECO:0000313" key="2">
    <source>
        <dbReference type="Proteomes" id="UP000487929"/>
    </source>
</evidence>
<sequence>MSRKPVHLEAQGPKGDRQAMWETLRCLHLSGEPITIRDVWLVLPPETPRGRVRDYLVGLERAGYLERLAEPSKSGEAVRYRLARDVGVEAPRVTKQGRHVTQGLAREQLWRTLKILGEFSAAELADAASTHRVPVAEASAVEYCHYLERAGYLRLTRQAGPAVAARYRLVPSRWSGPRPPMIQRVKQLFDPNLGEVVYSRDPSVEGGAE</sequence>
<accession>A0A7X4W2K5</accession>
<comment type="caution">
    <text evidence="1">The sequence shown here is derived from an EMBL/GenBank/DDBJ whole genome shotgun (WGS) entry which is preliminary data.</text>
</comment>
<protein>
    <submittedName>
        <fullName evidence="1">Uncharacterized protein</fullName>
    </submittedName>
</protein>
<dbReference type="RefSeq" id="WP_161430219.1">
    <property type="nucleotide sequence ID" value="NZ_WUTT01000001.1"/>
</dbReference>
<dbReference type="Proteomes" id="UP000487929">
    <property type="component" value="Unassembled WGS sequence"/>
</dbReference>
<name>A0A7X4W2K5_9GAMM</name>
<dbReference type="AlphaFoldDB" id="A0A7X4W2K5"/>
<dbReference type="EMBL" id="WUTT01000001">
    <property type="protein sequence ID" value="NAW33208.1"/>
    <property type="molecule type" value="Genomic_DNA"/>
</dbReference>
<keyword evidence="2" id="KW-1185">Reference proteome</keyword>